<feature type="transmembrane region" description="Helical" evidence="5">
    <location>
        <begin position="407"/>
        <end position="426"/>
    </location>
</feature>
<evidence type="ECO:0000313" key="8">
    <source>
        <dbReference type="Proteomes" id="UP001501563"/>
    </source>
</evidence>
<name>A0ABP7KFV3_9ACTN</name>
<feature type="transmembrane region" description="Helical" evidence="5">
    <location>
        <begin position="374"/>
        <end position="395"/>
    </location>
</feature>
<comment type="subcellular location">
    <subcellularLocation>
        <location evidence="1">Membrane</location>
        <topology evidence="1">Multi-pass membrane protein</topology>
    </subcellularLocation>
</comment>
<keyword evidence="4 5" id="KW-0472">Membrane</keyword>
<feature type="transmembrane region" description="Helical" evidence="5">
    <location>
        <begin position="432"/>
        <end position="449"/>
    </location>
</feature>
<dbReference type="Proteomes" id="UP001501563">
    <property type="component" value="Unassembled WGS sequence"/>
</dbReference>
<evidence type="ECO:0000256" key="3">
    <source>
        <dbReference type="ARBA" id="ARBA00022989"/>
    </source>
</evidence>
<reference evidence="8" key="1">
    <citation type="journal article" date="2019" name="Int. J. Syst. Evol. Microbiol.">
        <title>The Global Catalogue of Microorganisms (GCM) 10K type strain sequencing project: providing services to taxonomists for standard genome sequencing and annotation.</title>
        <authorList>
            <consortium name="The Broad Institute Genomics Platform"/>
            <consortium name="The Broad Institute Genome Sequencing Center for Infectious Disease"/>
            <person name="Wu L."/>
            <person name="Ma J."/>
        </authorList>
    </citation>
    <scope>NUCLEOTIDE SEQUENCE [LARGE SCALE GENOMIC DNA]</scope>
    <source>
        <strain evidence="8">JCM 16578</strain>
    </source>
</reference>
<feature type="transmembrane region" description="Helical" evidence="5">
    <location>
        <begin position="137"/>
        <end position="158"/>
    </location>
</feature>
<proteinExistence type="predicted"/>
<accession>A0ABP7KFV3</accession>
<feature type="transmembrane region" description="Helical" evidence="5">
    <location>
        <begin position="12"/>
        <end position="34"/>
    </location>
</feature>
<gene>
    <name evidence="7" type="ORF">GCM10022207_44770</name>
</gene>
<keyword evidence="3 5" id="KW-1133">Transmembrane helix</keyword>
<protein>
    <submittedName>
        <fullName evidence="7">FUSC family protein</fullName>
    </submittedName>
</protein>
<feature type="domain" description="Integral membrane bound transporter" evidence="6">
    <location>
        <begin position="373"/>
        <end position="495"/>
    </location>
</feature>
<evidence type="ECO:0000313" key="7">
    <source>
        <dbReference type="EMBL" id="GAA3874189.1"/>
    </source>
</evidence>
<evidence type="ECO:0000256" key="5">
    <source>
        <dbReference type="SAM" id="Phobius"/>
    </source>
</evidence>
<sequence>MLRLGPFKWHELSLGRALRVALGVAVPLVVGVVTHHLDDGAFAALGALPAGFASFEGRARTRVAAVVAASTGMAVSTFVGGVLAGSAPWLLVPVVALWGYATGLSVCLGLWLSVAILQWAVALLIAVGIPQSPSQAALRAGLVLAGGLFQGVLVAASWTVQRGAAERAALAESYRSLSAYASGLAAGSTEPPPPADFSATAVVADPNPLLSDTTRAICLNLLEQAERIRASLAALGAHTAADPSGTVRTFAVRTSEVLDVAAEAMSARSAVPATRLRELNAVLAGQAAAARTSGWHWVAEALLGQLRAVDTIVGRMRTTGSGTGHAGPDEAPQRPVPGPGVEWTALTLKANLTPAGETGRHAVRLAVVAGLAELMVHISGLFQGRWVVLTIFLVLKPDFASTLSRSVHRALGTAAGAGLGAGVALLARPQDAGLIVGATVAVAAAYALFSVNYLLFSVSLTVFIVIILDILGLSAESTATARLANTAIGAALAIIAYWAWPTWEGLTAQQKFARLLTSQSAYLTYLLSRLGRPGTTDLARLRALQSAARRARTDADASTARLAAEPIHPPLTPAVARTLVAVVMRLAHAELSLHLLVLQQAASRRAAGTGAADRDEEWRGCAPSAQLDALAAALGGTLDKLAEALVTLKAPGGLPPLRRLEASLRDRSLPDGSRLLPITDSIVDATNTLSDVLRREFA</sequence>
<feature type="transmembrane region" description="Helical" evidence="5">
    <location>
        <begin position="481"/>
        <end position="500"/>
    </location>
</feature>
<dbReference type="EMBL" id="BAAAZA010000012">
    <property type="protein sequence ID" value="GAA3874189.1"/>
    <property type="molecule type" value="Genomic_DNA"/>
</dbReference>
<keyword evidence="8" id="KW-1185">Reference proteome</keyword>
<evidence type="ECO:0000259" key="6">
    <source>
        <dbReference type="Pfam" id="PF13515"/>
    </source>
</evidence>
<feature type="transmembrane region" description="Helical" evidence="5">
    <location>
        <begin position="64"/>
        <end position="91"/>
    </location>
</feature>
<dbReference type="InterPro" id="IPR049453">
    <property type="entry name" value="Memb_transporter_dom"/>
</dbReference>
<feature type="transmembrane region" description="Helical" evidence="5">
    <location>
        <begin position="454"/>
        <end position="475"/>
    </location>
</feature>
<evidence type="ECO:0000256" key="1">
    <source>
        <dbReference type="ARBA" id="ARBA00004141"/>
    </source>
</evidence>
<organism evidence="7 8">
    <name type="scientific">Streptomyces lannensis</name>
    <dbReference type="NCBI Taxonomy" id="766498"/>
    <lineage>
        <taxon>Bacteria</taxon>
        <taxon>Bacillati</taxon>
        <taxon>Actinomycetota</taxon>
        <taxon>Actinomycetes</taxon>
        <taxon>Kitasatosporales</taxon>
        <taxon>Streptomycetaceae</taxon>
        <taxon>Streptomyces</taxon>
    </lineage>
</organism>
<dbReference type="Pfam" id="PF13515">
    <property type="entry name" value="FUSC_2"/>
    <property type="match status" value="1"/>
</dbReference>
<feature type="transmembrane region" description="Helical" evidence="5">
    <location>
        <begin position="97"/>
        <end position="125"/>
    </location>
</feature>
<comment type="caution">
    <text evidence="7">The sequence shown here is derived from an EMBL/GenBank/DDBJ whole genome shotgun (WGS) entry which is preliminary data.</text>
</comment>
<evidence type="ECO:0000256" key="2">
    <source>
        <dbReference type="ARBA" id="ARBA00022692"/>
    </source>
</evidence>
<keyword evidence="2 5" id="KW-0812">Transmembrane</keyword>
<evidence type="ECO:0000256" key="4">
    <source>
        <dbReference type="ARBA" id="ARBA00023136"/>
    </source>
</evidence>